<organism evidence="2 3">
    <name type="scientific">Alkalibaculum sporogenes</name>
    <dbReference type="NCBI Taxonomy" id="2655001"/>
    <lineage>
        <taxon>Bacteria</taxon>
        <taxon>Bacillati</taxon>
        <taxon>Bacillota</taxon>
        <taxon>Clostridia</taxon>
        <taxon>Eubacteriales</taxon>
        <taxon>Eubacteriaceae</taxon>
        <taxon>Alkalibaculum</taxon>
    </lineage>
</organism>
<reference evidence="2 3" key="1">
    <citation type="submission" date="2019-10" db="EMBL/GenBank/DDBJ databases">
        <title>Alkalibaculum tamaniensis sp.nov., a new alkaliphilic acetogen, isolated on methoxylated aromatics from a mud volcano.</title>
        <authorList>
            <person name="Khomyakova M.A."/>
            <person name="Merkel A.Y."/>
            <person name="Bonch-Osmolovskaya E.A."/>
            <person name="Slobodkin A.I."/>
        </authorList>
    </citation>
    <scope>NUCLEOTIDE SEQUENCE [LARGE SCALE GENOMIC DNA]</scope>
    <source>
        <strain evidence="2 3">M08DMB</strain>
    </source>
</reference>
<feature type="transmembrane region" description="Helical" evidence="1">
    <location>
        <begin position="12"/>
        <end position="35"/>
    </location>
</feature>
<dbReference type="Pfam" id="PF09527">
    <property type="entry name" value="ATPase_gene1"/>
    <property type="match status" value="1"/>
</dbReference>
<sequence>MKQTNNKKNPLQNLVLISQLGFSMIVPIMGCFLLGRFLDVKFDTGNLFLIVFTILGIMAAFRNLFVIGMKSGTNRRDDTNK</sequence>
<evidence type="ECO:0000256" key="1">
    <source>
        <dbReference type="SAM" id="Phobius"/>
    </source>
</evidence>
<evidence type="ECO:0000313" key="2">
    <source>
        <dbReference type="EMBL" id="MPW27010.1"/>
    </source>
</evidence>
<dbReference type="AlphaFoldDB" id="A0A6A7KBT9"/>
<comment type="caution">
    <text evidence="2">The sequence shown here is derived from an EMBL/GenBank/DDBJ whole genome shotgun (WGS) entry which is preliminary data.</text>
</comment>
<accession>A0A6A7KBT9</accession>
<evidence type="ECO:0000313" key="3">
    <source>
        <dbReference type="Proteomes" id="UP000440004"/>
    </source>
</evidence>
<proteinExistence type="predicted"/>
<name>A0A6A7KBT9_9FIRM</name>
<dbReference type="InterPro" id="IPR032820">
    <property type="entry name" value="ATPase_put"/>
</dbReference>
<dbReference type="EMBL" id="WHNX01000035">
    <property type="protein sequence ID" value="MPW27010.1"/>
    <property type="molecule type" value="Genomic_DNA"/>
</dbReference>
<dbReference type="RefSeq" id="WP_152806319.1">
    <property type="nucleotide sequence ID" value="NZ_WHNX01000035.1"/>
</dbReference>
<keyword evidence="1" id="KW-0812">Transmembrane</keyword>
<feature type="transmembrane region" description="Helical" evidence="1">
    <location>
        <begin position="47"/>
        <end position="67"/>
    </location>
</feature>
<keyword evidence="3" id="KW-1185">Reference proteome</keyword>
<protein>
    <submittedName>
        <fullName evidence="2">F0F1 ATP synthase subunit</fullName>
    </submittedName>
</protein>
<keyword evidence="1" id="KW-1133">Transmembrane helix</keyword>
<gene>
    <name evidence="2" type="ORF">GC105_14590</name>
</gene>
<dbReference type="Proteomes" id="UP000440004">
    <property type="component" value="Unassembled WGS sequence"/>
</dbReference>
<keyword evidence="1" id="KW-0472">Membrane</keyword>